<dbReference type="Proteomes" id="UP000050326">
    <property type="component" value="Unassembled WGS sequence"/>
</dbReference>
<gene>
    <name evidence="1" type="ORF">OXPF_19990</name>
</gene>
<protein>
    <submittedName>
        <fullName evidence="1">Uncharacterized protein</fullName>
    </submittedName>
</protein>
<evidence type="ECO:0000313" key="1">
    <source>
        <dbReference type="EMBL" id="KPU44380.1"/>
    </source>
</evidence>
<reference evidence="1 2" key="1">
    <citation type="submission" date="2015-09" db="EMBL/GenBank/DDBJ databases">
        <title>Genome sequence of Oxobacter pfennigii DSM 3222.</title>
        <authorList>
            <person name="Poehlein A."/>
            <person name="Bengelsdorf F.R."/>
            <person name="Schiel-Bengelsdorf B."/>
            <person name="Duerre P."/>
            <person name="Daniel R."/>
        </authorList>
    </citation>
    <scope>NUCLEOTIDE SEQUENCE [LARGE SCALE GENOMIC DNA]</scope>
    <source>
        <strain evidence="1 2">DSM 3222</strain>
    </source>
</reference>
<keyword evidence="2" id="KW-1185">Reference proteome</keyword>
<proteinExistence type="predicted"/>
<evidence type="ECO:0000313" key="2">
    <source>
        <dbReference type="Proteomes" id="UP000050326"/>
    </source>
</evidence>
<dbReference type="EMBL" id="LKET01000031">
    <property type="protein sequence ID" value="KPU44380.1"/>
    <property type="molecule type" value="Genomic_DNA"/>
</dbReference>
<name>A0A0P8YXD0_9CLOT</name>
<dbReference type="AlphaFoldDB" id="A0A0P8YXD0"/>
<comment type="caution">
    <text evidence="1">The sequence shown here is derived from an EMBL/GenBank/DDBJ whole genome shotgun (WGS) entry which is preliminary data.</text>
</comment>
<organism evidence="1 2">
    <name type="scientific">Oxobacter pfennigii</name>
    <dbReference type="NCBI Taxonomy" id="36849"/>
    <lineage>
        <taxon>Bacteria</taxon>
        <taxon>Bacillati</taxon>
        <taxon>Bacillota</taxon>
        <taxon>Clostridia</taxon>
        <taxon>Eubacteriales</taxon>
        <taxon>Clostridiaceae</taxon>
        <taxon>Oxobacter</taxon>
    </lineage>
</organism>
<accession>A0A0P8YXD0</accession>
<sequence>MIAVLSPAKTINMKKKVNTGNFSIPPKPPN</sequence>